<dbReference type="InterPro" id="IPR036691">
    <property type="entry name" value="Endo/exonu/phosph_ase_sf"/>
</dbReference>
<dbReference type="AlphaFoldDB" id="A0AAV9ZJI6"/>
<organism evidence="4 5">
    <name type="scientific">Favolaschia claudopus</name>
    <dbReference type="NCBI Taxonomy" id="2862362"/>
    <lineage>
        <taxon>Eukaryota</taxon>
        <taxon>Fungi</taxon>
        <taxon>Dikarya</taxon>
        <taxon>Basidiomycota</taxon>
        <taxon>Agaricomycotina</taxon>
        <taxon>Agaricomycetes</taxon>
        <taxon>Agaricomycetidae</taxon>
        <taxon>Agaricales</taxon>
        <taxon>Marasmiineae</taxon>
        <taxon>Mycenaceae</taxon>
        <taxon>Favolaschia</taxon>
    </lineage>
</organism>
<feature type="transmembrane region" description="Helical" evidence="2">
    <location>
        <begin position="320"/>
        <end position="337"/>
    </location>
</feature>
<feature type="transmembrane region" description="Helical" evidence="2">
    <location>
        <begin position="286"/>
        <end position="308"/>
    </location>
</feature>
<keyword evidence="5" id="KW-1185">Reference proteome</keyword>
<name>A0AAV9ZJI6_9AGAR</name>
<comment type="caution">
    <text evidence="4">The sequence shown here is derived from an EMBL/GenBank/DDBJ whole genome shotgun (WGS) entry which is preliminary data.</text>
</comment>
<gene>
    <name evidence="4" type="ORF">R3P38DRAFT_2806565</name>
</gene>
<feature type="compositionally biased region" description="Polar residues" evidence="1">
    <location>
        <begin position="17"/>
        <end position="35"/>
    </location>
</feature>
<proteinExistence type="predicted"/>
<feature type="region of interest" description="Disordered" evidence="1">
    <location>
        <begin position="116"/>
        <end position="144"/>
    </location>
</feature>
<feature type="region of interest" description="Disordered" evidence="1">
    <location>
        <begin position="395"/>
        <end position="422"/>
    </location>
</feature>
<feature type="transmembrane region" description="Helical" evidence="2">
    <location>
        <begin position="261"/>
        <end position="280"/>
    </location>
</feature>
<feature type="region of interest" description="Disordered" evidence="1">
    <location>
        <begin position="157"/>
        <end position="220"/>
    </location>
</feature>
<dbReference type="GO" id="GO:0003676">
    <property type="term" value="F:nucleic acid binding"/>
    <property type="evidence" value="ECO:0007669"/>
    <property type="project" value="InterPro"/>
</dbReference>
<dbReference type="SUPFAM" id="SSF53098">
    <property type="entry name" value="Ribonuclease H-like"/>
    <property type="match status" value="1"/>
</dbReference>
<evidence type="ECO:0000256" key="2">
    <source>
        <dbReference type="SAM" id="Phobius"/>
    </source>
</evidence>
<feature type="compositionally biased region" description="Low complexity" evidence="1">
    <location>
        <begin position="173"/>
        <end position="198"/>
    </location>
</feature>
<dbReference type="Gene3D" id="3.30.420.10">
    <property type="entry name" value="Ribonuclease H-like superfamily/Ribonuclease H"/>
    <property type="match status" value="1"/>
</dbReference>
<dbReference type="InterPro" id="IPR036397">
    <property type="entry name" value="RNaseH_sf"/>
</dbReference>
<dbReference type="EMBL" id="JAWWNJ010000138">
    <property type="protein sequence ID" value="KAK6984370.1"/>
    <property type="molecule type" value="Genomic_DNA"/>
</dbReference>
<feature type="region of interest" description="Disordered" evidence="1">
    <location>
        <begin position="1"/>
        <end position="69"/>
    </location>
</feature>
<feature type="region of interest" description="Disordered" evidence="1">
    <location>
        <begin position="352"/>
        <end position="377"/>
    </location>
</feature>
<dbReference type="InterPro" id="IPR002156">
    <property type="entry name" value="RNaseH_domain"/>
</dbReference>
<dbReference type="Proteomes" id="UP001362999">
    <property type="component" value="Unassembled WGS sequence"/>
</dbReference>
<evidence type="ECO:0000313" key="5">
    <source>
        <dbReference type="Proteomes" id="UP001362999"/>
    </source>
</evidence>
<keyword evidence="2" id="KW-1133">Transmembrane helix</keyword>
<keyword evidence="2" id="KW-0812">Transmembrane</keyword>
<sequence>MKGKNLIPGVLRFGAGSSATEPPKSSQRSVRGATSKSHDKVLGSQNDGEGRKEEKKKTRRPSAPNAKVHDIERLFNDVSERLQRNASHNKRDLGLLGSNLNVLGSKLDTLIETLGGISEGGEDLKGAEVSGLDEGEEDVQGNVQASQDEVQQQLLGPAGAPHVDDDFSDNDQSLRTSTRSFSPPPSHSLAPASSASAAIDKPNGGGGRGHSRSRSRFDSATPRALAPAPHLFVVVAARVLIPHLVAAIIALGSLVVVVRTLLIVVIVALGPLVVVVPGVAPPPLVAIVIAAGLTLPVTIAVARGLFVLNIAAVVRVLVDVLLPLVDVLRLLIAVAGAPRPLVVESTIALLPSPQPQQNGQGTSSGGGQPNRFDNGGSAYPFSTAAMRNVPAAAMENVQTAPRKRPLQDRMTDERPRSKGPLLDRLSGPSLLCRLGGHQYGCRLLPNLARPEFRKSIEESDVFFVQETHLRPDQSEMVRDAGGTGHVRRSLRICAQVLKAKLDIERSSPDILVLRIGDMHFVNAYVAGEHSSATRHFAEWQALHPWDTFSVLVREMSEAGLAFSVHGDLNGRSGPLCPQCVEHPPRIADDMVVSSQGRKLLALCEENDLRVVNGGTTIPGEHHKFTFFGRRVDEANPSDASLRWTMCCFPPAAVDRLSSMDVAAPTPDCSDHAATRSVIWVRMDKSKKTVAESGAEMRRADLAVPREDEMDEDLWRLMSEVMEAGKWRDTHTGHCWRQASAHGRCMWMVHVRDPPRARCAGAGMRWGMNSPLNRAFRVPGAQTNNPAELFAILGVLATTPPSVPPDIYTDSQYAINMVVHGDPLSLRLAGIV</sequence>
<dbReference type="Pfam" id="PF00075">
    <property type="entry name" value="RNase_H"/>
    <property type="match status" value="1"/>
</dbReference>
<accession>A0AAV9ZJI6</accession>
<dbReference type="GO" id="GO:0004523">
    <property type="term" value="F:RNA-DNA hybrid ribonuclease activity"/>
    <property type="evidence" value="ECO:0007669"/>
    <property type="project" value="InterPro"/>
</dbReference>
<evidence type="ECO:0000259" key="3">
    <source>
        <dbReference type="Pfam" id="PF00075"/>
    </source>
</evidence>
<dbReference type="InterPro" id="IPR012337">
    <property type="entry name" value="RNaseH-like_sf"/>
</dbReference>
<evidence type="ECO:0000313" key="4">
    <source>
        <dbReference type="EMBL" id="KAK6984370.1"/>
    </source>
</evidence>
<evidence type="ECO:0000256" key="1">
    <source>
        <dbReference type="SAM" id="MobiDB-lite"/>
    </source>
</evidence>
<reference evidence="4 5" key="1">
    <citation type="journal article" date="2024" name="J Genomics">
        <title>Draft genome sequencing and assembly of Favolaschia claudopus CIRM-BRFM 2984 isolated from oak limbs.</title>
        <authorList>
            <person name="Navarro D."/>
            <person name="Drula E."/>
            <person name="Chaduli D."/>
            <person name="Cazenave R."/>
            <person name="Ahrendt S."/>
            <person name="Wang J."/>
            <person name="Lipzen A."/>
            <person name="Daum C."/>
            <person name="Barry K."/>
            <person name="Grigoriev I.V."/>
            <person name="Favel A."/>
            <person name="Rosso M.N."/>
            <person name="Martin F."/>
        </authorList>
    </citation>
    <scope>NUCLEOTIDE SEQUENCE [LARGE SCALE GENOMIC DNA]</scope>
    <source>
        <strain evidence="4 5">CIRM-BRFM 2984</strain>
    </source>
</reference>
<dbReference type="Gene3D" id="3.60.10.10">
    <property type="entry name" value="Endonuclease/exonuclease/phosphatase"/>
    <property type="match status" value="1"/>
</dbReference>
<feature type="domain" description="RNase H type-1" evidence="3">
    <location>
        <begin position="755"/>
        <end position="817"/>
    </location>
</feature>
<feature type="transmembrane region" description="Helical" evidence="2">
    <location>
        <begin position="231"/>
        <end position="254"/>
    </location>
</feature>
<keyword evidence="2" id="KW-0472">Membrane</keyword>
<feature type="compositionally biased region" description="Basic and acidic residues" evidence="1">
    <location>
        <begin position="405"/>
        <end position="416"/>
    </location>
</feature>
<protein>
    <recommendedName>
        <fullName evidence="3">RNase H type-1 domain-containing protein</fullName>
    </recommendedName>
</protein>